<sequence>MRFAVATVGVMGVDPEEQVAVLQARIHDRLADLRAISQGVRVGPDPQEEQLEPDAEDPADEVHEIDLTDGIDLTDARLVEAGVGDEDDWPDGDGAYEDNPAQDDDLRHAESGDLLEGGSRHHRRPRHGVSGDSGPRLLHDRAGEETPDPRPSLQDATDAVIEATRELISYERRLPLLLDAGPRRQSLLIVRWSGLVVAAVALSLLAGPLVTELPRWWVLPGIAGAGAAWLLLRMPVHPPGDRHQTLRPGAVVVAAGALLTAFCAAAHLPAFVVFLGMVAMAAGIWHAQQTPVRIGALPRRFR</sequence>
<comment type="caution">
    <text evidence="3">The sequence shown here is derived from an EMBL/GenBank/DDBJ whole genome shotgun (WGS) entry which is preliminary data.</text>
</comment>
<protein>
    <submittedName>
        <fullName evidence="3">Uncharacterized protein</fullName>
    </submittedName>
</protein>
<evidence type="ECO:0000313" key="3">
    <source>
        <dbReference type="EMBL" id="GAA3609528.1"/>
    </source>
</evidence>
<feature type="transmembrane region" description="Helical" evidence="2">
    <location>
        <begin position="216"/>
        <end position="232"/>
    </location>
</feature>
<organism evidence="3 4">
    <name type="scientific">Kineosporia mesophila</name>
    <dbReference type="NCBI Taxonomy" id="566012"/>
    <lineage>
        <taxon>Bacteria</taxon>
        <taxon>Bacillati</taxon>
        <taxon>Actinomycetota</taxon>
        <taxon>Actinomycetes</taxon>
        <taxon>Kineosporiales</taxon>
        <taxon>Kineosporiaceae</taxon>
        <taxon>Kineosporia</taxon>
    </lineage>
</organism>
<keyword evidence="2" id="KW-0812">Transmembrane</keyword>
<keyword evidence="2" id="KW-1133">Transmembrane helix</keyword>
<dbReference type="Proteomes" id="UP001501074">
    <property type="component" value="Unassembled WGS sequence"/>
</dbReference>
<keyword evidence="4" id="KW-1185">Reference proteome</keyword>
<feature type="region of interest" description="Disordered" evidence="1">
    <location>
        <begin position="83"/>
        <end position="156"/>
    </location>
</feature>
<feature type="transmembrane region" description="Helical" evidence="2">
    <location>
        <begin position="188"/>
        <end position="210"/>
    </location>
</feature>
<keyword evidence="2" id="KW-0472">Membrane</keyword>
<evidence type="ECO:0000313" key="4">
    <source>
        <dbReference type="Proteomes" id="UP001501074"/>
    </source>
</evidence>
<feature type="transmembrane region" description="Helical" evidence="2">
    <location>
        <begin position="252"/>
        <end position="285"/>
    </location>
</feature>
<dbReference type="EMBL" id="BAAAZO010000003">
    <property type="protein sequence ID" value="GAA3609528.1"/>
    <property type="molecule type" value="Genomic_DNA"/>
</dbReference>
<feature type="compositionally biased region" description="Basic and acidic residues" evidence="1">
    <location>
        <begin position="137"/>
        <end position="148"/>
    </location>
</feature>
<feature type="compositionally biased region" description="Acidic residues" evidence="1">
    <location>
        <begin position="46"/>
        <end position="59"/>
    </location>
</feature>
<gene>
    <name evidence="3" type="ORF">GCM10022223_27000</name>
</gene>
<feature type="region of interest" description="Disordered" evidence="1">
    <location>
        <begin position="41"/>
        <end position="61"/>
    </location>
</feature>
<evidence type="ECO:0000256" key="2">
    <source>
        <dbReference type="SAM" id="Phobius"/>
    </source>
</evidence>
<reference evidence="4" key="1">
    <citation type="journal article" date="2019" name="Int. J. Syst. Evol. Microbiol.">
        <title>The Global Catalogue of Microorganisms (GCM) 10K type strain sequencing project: providing services to taxonomists for standard genome sequencing and annotation.</title>
        <authorList>
            <consortium name="The Broad Institute Genomics Platform"/>
            <consortium name="The Broad Institute Genome Sequencing Center for Infectious Disease"/>
            <person name="Wu L."/>
            <person name="Ma J."/>
        </authorList>
    </citation>
    <scope>NUCLEOTIDE SEQUENCE [LARGE SCALE GENOMIC DNA]</scope>
    <source>
        <strain evidence="4">JCM 16902</strain>
    </source>
</reference>
<name>A0ABP6ZJ10_9ACTN</name>
<feature type="compositionally biased region" description="Acidic residues" evidence="1">
    <location>
        <begin position="83"/>
        <end position="103"/>
    </location>
</feature>
<evidence type="ECO:0000256" key="1">
    <source>
        <dbReference type="SAM" id="MobiDB-lite"/>
    </source>
</evidence>
<proteinExistence type="predicted"/>
<accession>A0ABP6ZJ10</accession>